<accession>A0ABT1PBL2</accession>
<evidence type="ECO:0000259" key="1">
    <source>
        <dbReference type="Pfam" id="PF00561"/>
    </source>
</evidence>
<dbReference type="PANTHER" id="PTHR43433">
    <property type="entry name" value="HYDROLASE, ALPHA/BETA FOLD FAMILY PROTEIN"/>
    <property type="match status" value="1"/>
</dbReference>
<organism evidence="2 3">
    <name type="scientific">Streptantibioticus rubrisoli</name>
    <dbReference type="NCBI Taxonomy" id="1387313"/>
    <lineage>
        <taxon>Bacteria</taxon>
        <taxon>Bacillati</taxon>
        <taxon>Actinomycetota</taxon>
        <taxon>Actinomycetes</taxon>
        <taxon>Kitasatosporales</taxon>
        <taxon>Streptomycetaceae</taxon>
        <taxon>Streptantibioticus</taxon>
    </lineage>
</organism>
<keyword evidence="2" id="KW-0378">Hydrolase</keyword>
<dbReference type="InterPro" id="IPR000073">
    <property type="entry name" value="AB_hydrolase_1"/>
</dbReference>
<name>A0ABT1PBL2_9ACTN</name>
<dbReference type="PANTHER" id="PTHR43433:SF5">
    <property type="entry name" value="AB HYDROLASE-1 DOMAIN-CONTAINING PROTEIN"/>
    <property type="match status" value="1"/>
</dbReference>
<gene>
    <name evidence="2" type="ORF">NON19_12185</name>
</gene>
<keyword evidence="3" id="KW-1185">Reference proteome</keyword>
<dbReference type="InterPro" id="IPR050471">
    <property type="entry name" value="AB_hydrolase"/>
</dbReference>
<dbReference type="GO" id="GO:0016787">
    <property type="term" value="F:hydrolase activity"/>
    <property type="evidence" value="ECO:0007669"/>
    <property type="project" value="UniProtKB-KW"/>
</dbReference>
<comment type="caution">
    <text evidence="2">The sequence shown here is derived from an EMBL/GenBank/DDBJ whole genome shotgun (WGS) entry which is preliminary data.</text>
</comment>
<dbReference type="InterPro" id="IPR029058">
    <property type="entry name" value="AB_hydrolase_fold"/>
</dbReference>
<dbReference type="RefSeq" id="WP_255927249.1">
    <property type="nucleotide sequence ID" value="NZ_JANFNH010000009.1"/>
</dbReference>
<feature type="domain" description="AB hydrolase-1" evidence="1">
    <location>
        <begin position="30"/>
        <end position="284"/>
    </location>
</feature>
<dbReference type="EMBL" id="JANFNH010000009">
    <property type="protein sequence ID" value="MCQ4042764.1"/>
    <property type="molecule type" value="Genomic_DNA"/>
</dbReference>
<evidence type="ECO:0000313" key="2">
    <source>
        <dbReference type="EMBL" id="MCQ4042764.1"/>
    </source>
</evidence>
<dbReference type="SUPFAM" id="SSF53474">
    <property type="entry name" value="alpha/beta-Hydrolases"/>
    <property type="match status" value="1"/>
</dbReference>
<dbReference type="Proteomes" id="UP001206206">
    <property type="component" value="Unassembled WGS sequence"/>
</dbReference>
<sequence>MVESEESFVRSGELRLWTERYGDPKAPAVLLIMGTSAPGIGWPDQLVEVLVAGGLQVIRFDHRDTGRSTCVDFAASPYTLADMAADAIAVLNGHGIAGAHIVGASLGGAIAQWLAVHRPQRVLTLAAIMTGPMGHNAGPAWARALAGQAPDPDDLPPAAPRLLQHLAWRATLPQTTRQEFVTANLETWRVLNGSVLPFDEPAARRFVEASYDRASDHAAAFNHDLARRQMTDDRRVPLSSIKAATLVVHGTEDPLRPLAHGQALAEQIPHAHLHAIPGMGHAFFSPGLPRRIGEIILTHIALPEQGELG</sequence>
<dbReference type="Pfam" id="PF00561">
    <property type="entry name" value="Abhydrolase_1"/>
    <property type="match status" value="1"/>
</dbReference>
<evidence type="ECO:0000313" key="3">
    <source>
        <dbReference type="Proteomes" id="UP001206206"/>
    </source>
</evidence>
<dbReference type="Gene3D" id="3.40.50.1820">
    <property type="entry name" value="alpha/beta hydrolase"/>
    <property type="match status" value="1"/>
</dbReference>
<reference evidence="2 3" key="1">
    <citation type="submission" date="2022-06" db="EMBL/GenBank/DDBJ databases">
        <title>Draft genome sequence of type strain Streptomyces rubrisoli DSM 42083.</title>
        <authorList>
            <person name="Duangmal K."/>
            <person name="Klaysubun C."/>
        </authorList>
    </citation>
    <scope>NUCLEOTIDE SEQUENCE [LARGE SCALE GENOMIC DNA]</scope>
    <source>
        <strain evidence="2 3">DSM 42083</strain>
    </source>
</reference>
<proteinExistence type="predicted"/>
<protein>
    <submittedName>
        <fullName evidence="2">Alpha/beta fold hydrolase</fullName>
    </submittedName>
</protein>